<name>A0ABS4JUD7_9FIRM</name>
<comment type="caution">
    <text evidence="3">The sequence shown here is derived from an EMBL/GenBank/DDBJ whole genome shotgun (WGS) entry which is preliminary data.</text>
</comment>
<dbReference type="PANTHER" id="PTHR37945">
    <property type="entry name" value="EXTRACELLULAR TUNGSTATE BINDING PROTEIN"/>
    <property type="match status" value="1"/>
</dbReference>
<dbReference type="SUPFAM" id="SSF46785">
    <property type="entry name" value="Winged helix' DNA-binding domain"/>
    <property type="match status" value="1"/>
</dbReference>
<protein>
    <submittedName>
        <fullName evidence="3">Tungstate transport system substrate-binding protein</fullName>
    </submittedName>
</protein>
<organism evidence="3 4">
    <name type="scientific">Symbiobacterium terraclitae</name>
    <dbReference type="NCBI Taxonomy" id="557451"/>
    <lineage>
        <taxon>Bacteria</taxon>
        <taxon>Bacillati</taxon>
        <taxon>Bacillota</taxon>
        <taxon>Clostridia</taxon>
        <taxon>Eubacteriales</taxon>
        <taxon>Symbiobacteriaceae</taxon>
        <taxon>Symbiobacterium</taxon>
    </lineage>
</organism>
<evidence type="ECO:0000259" key="2">
    <source>
        <dbReference type="Pfam" id="PF12849"/>
    </source>
</evidence>
<dbReference type="InterPro" id="IPR036390">
    <property type="entry name" value="WH_DNA-bd_sf"/>
</dbReference>
<dbReference type="InterPro" id="IPR052738">
    <property type="entry name" value="ABC-Tungstate_binding"/>
</dbReference>
<dbReference type="Gene3D" id="3.40.190.10">
    <property type="entry name" value="Periplasmic binding protein-like II"/>
    <property type="match status" value="2"/>
</dbReference>
<accession>A0ABS4JUD7</accession>
<keyword evidence="4" id="KW-1185">Reference proteome</keyword>
<dbReference type="Pfam" id="PF00126">
    <property type="entry name" value="HTH_1"/>
    <property type="match status" value="1"/>
</dbReference>
<dbReference type="RefSeq" id="WP_209467285.1">
    <property type="nucleotide sequence ID" value="NZ_JAGGLG010000023.1"/>
</dbReference>
<dbReference type="InterPro" id="IPR000847">
    <property type="entry name" value="LysR_HTH_N"/>
</dbReference>
<evidence type="ECO:0000313" key="4">
    <source>
        <dbReference type="Proteomes" id="UP001519289"/>
    </source>
</evidence>
<dbReference type="Gene3D" id="1.10.10.10">
    <property type="entry name" value="Winged helix-like DNA-binding domain superfamily/Winged helix DNA-binding domain"/>
    <property type="match status" value="1"/>
</dbReference>
<feature type="domain" description="HTH lysR-type" evidence="1">
    <location>
        <begin position="20"/>
        <end position="80"/>
    </location>
</feature>
<sequence length="353" mass="37944">MTTDYRRLLDGDDQFERLCAILAAVSESGSLRKATEALGYSYRYAWGLIRRAEEEIGTPLLIRKVGGASGGGAELTSAARDLLRRYRLLTRETQSIMGPSPILAPESRPLLMSSTIGPVEVGLVDALVAAYRRETGNWVRYIAAGSGQALELARAGRVDLVLVHAPDLEEQFLAEGFGTGRYPLAWDTFVICGPVADPAGVRTAPSAADAMRRIAEGGFPFVSRNDRSGTNMRELALWEAAGIAPSGPWYQPWPLGGQGNIATIRHAAATGAYTLTDSATLARACPEGFTGLFSDDPILVNRFNLIPVNPDLFPAVNHQGAKHFCEWATGPGGRRVVESFGTEAFGTPLFHVP</sequence>
<gene>
    <name evidence="3" type="ORF">J2Z79_002583</name>
</gene>
<dbReference type="InterPro" id="IPR024370">
    <property type="entry name" value="PBP_domain"/>
</dbReference>
<dbReference type="InterPro" id="IPR036388">
    <property type="entry name" value="WH-like_DNA-bd_sf"/>
</dbReference>
<evidence type="ECO:0000259" key="1">
    <source>
        <dbReference type="Pfam" id="PF00126"/>
    </source>
</evidence>
<dbReference type="Proteomes" id="UP001519289">
    <property type="component" value="Unassembled WGS sequence"/>
</dbReference>
<dbReference type="PANTHER" id="PTHR37945:SF1">
    <property type="entry name" value="EXTRACELLULAR TUNGSTATE BINDING PROTEIN"/>
    <property type="match status" value="1"/>
</dbReference>
<reference evidence="3 4" key="1">
    <citation type="submission" date="2021-03" db="EMBL/GenBank/DDBJ databases">
        <title>Genomic Encyclopedia of Type Strains, Phase IV (KMG-IV): sequencing the most valuable type-strain genomes for metagenomic binning, comparative biology and taxonomic classification.</title>
        <authorList>
            <person name="Goeker M."/>
        </authorList>
    </citation>
    <scope>NUCLEOTIDE SEQUENCE [LARGE SCALE GENOMIC DNA]</scope>
    <source>
        <strain evidence="3 4">DSM 27138</strain>
    </source>
</reference>
<feature type="domain" description="PBP" evidence="2">
    <location>
        <begin position="114"/>
        <end position="328"/>
    </location>
</feature>
<evidence type="ECO:0000313" key="3">
    <source>
        <dbReference type="EMBL" id="MBP2019166.1"/>
    </source>
</evidence>
<dbReference type="SUPFAM" id="SSF53850">
    <property type="entry name" value="Periplasmic binding protein-like II"/>
    <property type="match status" value="1"/>
</dbReference>
<dbReference type="Pfam" id="PF12849">
    <property type="entry name" value="PBP_like_2"/>
    <property type="match status" value="1"/>
</dbReference>
<proteinExistence type="predicted"/>
<dbReference type="EMBL" id="JAGGLG010000023">
    <property type="protein sequence ID" value="MBP2019166.1"/>
    <property type="molecule type" value="Genomic_DNA"/>
</dbReference>